<evidence type="ECO:0000313" key="2">
    <source>
        <dbReference type="EMBL" id="KAH6827203.1"/>
    </source>
</evidence>
<gene>
    <name evidence="2" type="ORF">C2S53_000723</name>
</gene>
<reference evidence="2 3" key="1">
    <citation type="journal article" date="2021" name="Nat. Commun.">
        <title>Incipient diploidization of the medicinal plant Perilla within 10,000 years.</title>
        <authorList>
            <person name="Zhang Y."/>
            <person name="Shen Q."/>
            <person name="Leng L."/>
            <person name="Zhang D."/>
            <person name="Chen S."/>
            <person name="Shi Y."/>
            <person name="Ning Z."/>
            <person name="Chen S."/>
        </authorList>
    </citation>
    <scope>NUCLEOTIDE SEQUENCE [LARGE SCALE GENOMIC DNA]</scope>
    <source>
        <strain evidence="3">cv. PC099</strain>
    </source>
</reference>
<evidence type="ECO:0000313" key="3">
    <source>
        <dbReference type="Proteomes" id="UP001190926"/>
    </source>
</evidence>
<dbReference type="Proteomes" id="UP001190926">
    <property type="component" value="Unassembled WGS sequence"/>
</dbReference>
<name>A0AAD4J4T2_PERFH</name>
<keyword evidence="3" id="KW-1185">Reference proteome</keyword>
<dbReference type="PANTHER" id="PTHR33356:SF17">
    <property type="entry name" value="TPX2 CENTRAL DOMAIN-CONTAINING PROTEIN"/>
    <property type="match status" value="1"/>
</dbReference>
<dbReference type="EMBL" id="SDAM02000150">
    <property type="protein sequence ID" value="KAH6827203.1"/>
    <property type="molecule type" value="Genomic_DNA"/>
</dbReference>
<feature type="compositionally biased region" description="Polar residues" evidence="1">
    <location>
        <begin position="211"/>
        <end position="233"/>
    </location>
</feature>
<sequence length="304" mass="33124">MRRMAAAIEEAGFWLPSEFLTEDDFLMDKENFNNELDTDFRFPSEFPYHFETHTDHLLQKFCATSTSPQSTLAYLGSAGGSNNGSPISAPSPPTTAMGDKCDAVGDLMYLAAGQVAKLKLNRGYAANTCPPPRYLAQFHKEAKIPAPSVYPNLQLENIGARTVGGMGQVAWAPHQIPSPRKAAFSGGGAAAKKVCAGTGVFLPRRYDNISDRNANSSGPRNNIGCSAASSPFQGRTGAQIHTKPCYVKSQPQPQRRVGRAFVLDHNSVFGPRHAVVLQQQQQRSFLTGGLSSMIGRELRREWTY</sequence>
<dbReference type="AlphaFoldDB" id="A0AAD4J4T2"/>
<protein>
    <submittedName>
        <fullName evidence="2">Uncharacterized protein</fullName>
    </submittedName>
</protein>
<feature type="region of interest" description="Disordered" evidence="1">
    <location>
        <begin position="74"/>
        <end position="94"/>
    </location>
</feature>
<comment type="caution">
    <text evidence="2">The sequence shown here is derived from an EMBL/GenBank/DDBJ whole genome shotgun (WGS) entry which is preliminary data.</text>
</comment>
<proteinExistence type="predicted"/>
<evidence type="ECO:0000256" key="1">
    <source>
        <dbReference type="SAM" id="MobiDB-lite"/>
    </source>
</evidence>
<accession>A0AAD4J4T2</accession>
<feature type="region of interest" description="Disordered" evidence="1">
    <location>
        <begin position="210"/>
        <end position="236"/>
    </location>
</feature>
<dbReference type="PANTHER" id="PTHR33356">
    <property type="entry name" value="TIP41-LIKE PROTEIN"/>
    <property type="match status" value="1"/>
</dbReference>
<organism evidence="2 3">
    <name type="scientific">Perilla frutescens var. hirtella</name>
    <name type="common">Perilla citriodora</name>
    <name type="synonym">Perilla setoyensis</name>
    <dbReference type="NCBI Taxonomy" id="608512"/>
    <lineage>
        <taxon>Eukaryota</taxon>
        <taxon>Viridiplantae</taxon>
        <taxon>Streptophyta</taxon>
        <taxon>Embryophyta</taxon>
        <taxon>Tracheophyta</taxon>
        <taxon>Spermatophyta</taxon>
        <taxon>Magnoliopsida</taxon>
        <taxon>eudicotyledons</taxon>
        <taxon>Gunneridae</taxon>
        <taxon>Pentapetalae</taxon>
        <taxon>asterids</taxon>
        <taxon>lamiids</taxon>
        <taxon>Lamiales</taxon>
        <taxon>Lamiaceae</taxon>
        <taxon>Nepetoideae</taxon>
        <taxon>Elsholtzieae</taxon>
        <taxon>Perilla</taxon>
    </lineage>
</organism>